<sequence length="80" mass="8880">MRNPFQSGYCQGTERSIGNDFGASGSLGKGLIDTPWKHFLVNWSKESAQCLWDRRSRVSVAHIVESFGLAVYSPQLAMDS</sequence>
<organism evidence="1 2">
    <name type="scientific">Riccia fluitans</name>
    <dbReference type="NCBI Taxonomy" id="41844"/>
    <lineage>
        <taxon>Eukaryota</taxon>
        <taxon>Viridiplantae</taxon>
        <taxon>Streptophyta</taxon>
        <taxon>Embryophyta</taxon>
        <taxon>Marchantiophyta</taxon>
        <taxon>Marchantiopsida</taxon>
        <taxon>Marchantiidae</taxon>
        <taxon>Marchantiales</taxon>
        <taxon>Ricciaceae</taxon>
        <taxon>Riccia</taxon>
    </lineage>
</organism>
<evidence type="ECO:0000313" key="2">
    <source>
        <dbReference type="Proteomes" id="UP001605036"/>
    </source>
</evidence>
<protein>
    <submittedName>
        <fullName evidence="1">Uncharacterized protein</fullName>
    </submittedName>
</protein>
<name>A0ABD1ZKY5_9MARC</name>
<gene>
    <name evidence="1" type="ORF">R1flu_020231</name>
</gene>
<proteinExistence type="predicted"/>
<dbReference type="EMBL" id="JBHFFA010000001">
    <property type="protein sequence ID" value="KAL2652103.1"/>
    <property type="molecule type" value="Genomic_DNA"/>
</dbReference>
<evidence type="ECO:0000313" key="1">
    <source>
        <dbReference type="EMBL" id="KAL2652103.1"/>
    </source>
</evidence>
<dbReference type="AlphaFoldDB" id="A0ABD1ZKY5"/>
<reference evidence="1 2" key="1">
    <citation type="submission" date="2024-09" db="EMBL/GenBank/DDBJ databases">
        <title>Chromosome-scale assembly of Riccia fluitans.</title>
        <authorList>
            <person name="Paukszto L."/>
            <person name="Sawicki J."/>
            <person name="Karawczyk K."/>
            <person name="Piernik-Szablinska J."/>
            <person name="Szczecinska M."/>
            <person name="Mazdziarz M."/>
        </authorList>
    </citation>
    <scope>NUCLEOTIDE SEQUENCE [LARGE SCALE GENOMIC DNA]</scope>
    <source>
        <strain evidence="1">Rf_01</strain>
        <tissue evidence="1">Aerial parts of the thallus</tissue>
    </source>
</reference>
<comment type="caution">
    <text evidence="1">The sequence shown here is derived from an EMBL/GenBank/DDBJ whole genome shotgun (WGS) entry which is preliminary data.</text>
</comment>
<keyword evidence="2" id="KW-1185">Reference proteome</keyword>
<dbReference type="Proteomes" id="UP001605036">
    <property type="component" value="Unassembled WGS sequence"/>
</dbReference>
<accession>A0ABD1ZKY5</accession>